<dbReference type="Pfam" id="PF04516">
    <property type="entry name" value="CP2"/>
    <property type="match status" value="1"/>
</dbReference>
<dbReference type="AlphaFoldDB" id="A0A182WL00"/>
<evidence type="ECO:0000313" key="5">
    <source>
        <dbReference type="EnsemblMetazoa" id="AMIN011079-PA"/>
    </source>
</evidence>
<dbReference type="Proteomes" id="UP000075920">
    <property type="component" value="Unassembled WGS sequence"/>
</dbReference>
<dbReference type="STRING" id="112268.A0A182WL00"/>
<protein>
    <recommendedName>
        <fullName evidence="4">Grh/CP2 DB domain-containing protein</fullName>
    </recommendedName>
</protein>
<feature type="compositionally biased region" description="Pro residues" evidence="3">
    <location>
        <begin position="373"/>
        <end position="382"/>
    </location>
</feature>
<evidence type="ECO:0000259" key="4">
    <source>
        <dbReference type="PROSITE" id="PS51968"/>
    </source>
</evidence>
<keyword evidence="2" id="KW-0539">Nucleus</keyword>
<feature type="domain" description="Grh/CP2 DB" evidence="4">
    <location>
        <begin position="526"/>
        <end position="779"/>
    </location>
</feature>
<comment type="similarity">
    <text evidence="1">Belongs to the grh/CP2 family. CP2 subfamily.</text>
</comment>
<dbReference type="VEuPathDB" id="VectorBase:AMIN011079"/>
<dbReference type="InterPro" id="IPR007604">
    <property type="entry name" value="CP2"/>
</dbReference>
<evidence type="ECO:0000313" key="6">
    <source>
        <dbReference type="Proteomes" id="UP000075920"/>
    </source>
</evidence>
<dbReference type="Gene3D" id="1.10.150.50">
    <property type="entry name" value="Transcription Factor, Ets-1"/>
    <property type="match status" value="1"/>
</dbReference>
<keyword evidence="2" id="KW-0238">DNA-binding</keyword>
<feature type="compositionally biased region" description="Polar residues" evidence="3">
    <location>
        <begin position="428"/>
        <end position="438"/>
    </location>
</feature>
<reference evidence="6" key="1">
    <citation type="submission" date="2013-03" db="EMBL/GenBank/DDBJ databases">
        <title>The Genome Sequence of Anopheles minimus MINIMUS1.</title>
        <authorList>
            <consortium name="The Broad Institute Genomics Platform"/>
            <person name="Neafsey D.E."/>
            <person name="Walton C."/>
            <person name="Walker B."/>
            <person name="Young S.K."/>
            <person name="Zeng Q."/>
            <person name="Gargeya S."/>
            <person name="Fitzgerald M."/>
            <person name="Haas B."/>
            <person name="Abouelleil A."/>
            <person name="Allen A.W."/>
            <person name="Alvarado L."/>
            <person name="Arachchi H.M."/>
            <person name="Berlin A.M."/>
            <person name="Chapman S.B."/>
            <person name="Gainer-Dewar J."/>
            <person name="Goldberg J."/>
            <person name="Griggs A."/>
            <person name="Gujja S."/>
            <person name="Hansen M."/>
            <person name="Howarth C."/>
            <person name="Imamovic A."/>
            <person name="Ireland A."/>
            <person name="Larimer J."/>
            <person name="McCowan C."/>
            <person name="Murphy C."/>
            <person name="Pearson M."/>
            <person name="Poon T.W."/>
            <person name="Priest M."/>
            <person name="Roberts A."/>
            <person name="Saif S."/>
            <person name="Shea T."/>
            <person name="Sisk P."/>
            <person name="Sykes S."/>
            <person name="Wortman J."/>
            <person name="Nusbaum C."/>
            <person name="Birren B."/>
        </authorList>
    </citation>
    <scope>NUCLEOTIDE SEQUENCE [LARGE SCALE GENOMIC DNA]</scope>
    <source>
        <strain evidence="6">MINIMUS1</strain>
    </source>
</reference>
<dbReference type="FunFam" id="1.10.150.50:FF:000073">
    <property type="entry name" value="Gemini, isoform C"/>
    <property type="match status" value="1"/>
</dbReference>
<dbReference type="InterPro" id="IPR041418">
    <property type="entry name" value="SAM_3"/>
</dbReference>
<evidence type="ECO:0000256" key="2">
    <source>
        <dbReference type="PROSITE-ProRule" id="PRU01313"/>
    </source>
</evidence>
<dbReference type="PROSITE" id="PS51968">
    <property type="entry name" value="GRH_CP2_DB"/>
    <property type="match status" value="1"/>
</dbReference>
<feature type="compositionally biased region" description="Low complexity" evidence="3">
    <location>
        <begin position="383"/>
        <end position="427"/>
    </location>
</feature>
<dbReference type="PANTHER" id="PTHR11037">
    <property type="entry name" value="TRANSCRIPTION FACTOR CP2"/>
    <property type="match status" value="1"/>
</dbReference>
<dbReference type="InterPro" id="IPR013761">
    <property type="entry name" value="SAM/pointed_sf"/>
</dbReference>
<comment type="subcellular location">
    <subcellularLocation>
        <location evidence="2">Nucleus</location>
    </subcellularLocation>
</comment>
<dbReference type="InterPro" id="IPR040167">
    <property type="entry name" value="TF_CP2-like"/>
</dbReference>
<evidence type="ECO:0000256" key="1">
    <source>
        <dbReference type="ARBA" id="ARBA00010852"/>
    </source>
</evidence>
<feature type="region of interest" description="Disordered" evidence="3">
    <location>
        <begin position="17"/>
        <end position="67"/>
    </location>
</feature>
<dbReference type="GO" id="GO:0005634">
    <property type="term" value="C:nucleus"/>
    <property type="evidence" value="ECO:0007669"/>
    <property type="project" value="UniProtKB-SubCell"/>
</dbReference>
<feature type="compositionally biased region" description="Low complexity" evidence="3">
    <location>
        <begin position="439"/>
        <end position="467"/>
    </location>
</feature>
<reference evidence="5" key="2">
    <citation type="submission" date="2020-05" db="UniProtKB">
        <authorList>
            <consortium name="EnsemblMetazoa"/>
        </authorList>
    </citation>
    <scope>IDENTIFICATION</scope>
    <source>
        <strain evidence="5">MINIMUS1</strain>
    </source>
</reference>
<dbReference type="GO" id="GO:0001228">
    <property type="term" value="F:DNA-binding transcription activator activity, RNA polymerase II-specific"/>
    <property type="evidence" value="ECO:0007669"/>
    <property type="project" value="TreeGrafter"/>
</dbReference>
<feature type="region of interest" description="Disordered" evidence="3">
    <location>
        <begin position="86"/>
        <end position="120"/>
    </location>
</feature>
<dbReference type="EnsemblMetazoa" id="AMIN011079-RA">
    <property type="protein sequence ID" value="AMIN011079-PA"/>
    <property type="gene ID" value="AMIN011079"/>
</dbReference>
<dbReference type="Pfam" id="PF18016">
    <property type="entry name" value="SAM_3"/>
    <property type="match status" value="1"/>
</dbReference>
<feature type="compositionally biased region" description="Low complexity" evidence="3">
    <location>
        <begin position="95"/>
        <end position="120"/>
    </location>
</feature>
<dbReference type="SUPFAM" id="SSF47769">
    <property type="entry name" value="SAM/Pointed domain"/>
    <property type="match status" value="1"/>
</dbReference>
<keyword evidence="6" id="KW-1185">Reference proteome</keyword>
<dbReference type="PANTHER" id="PTHR11037:SF21">
    <property type="entry name" value="GEMINI, ISOFORM C"/>
    <property type="match status" value="1"/>
</dbReference>
<sequence>MATVISLLSNLCNSPFDQQHSHHHHHSPQLLFPPYGQGPETLQQRYSGTGAGGRNRSNEATHHHQQHQLDALDFHLLSRTLEEEFEQMEYSGSSGPYQYQQQQHDQQQHQQQPARRQGQQDFEQISPGYNLDNEDTYSGSPNNFQDYQNNFVDSPPDSKEPWPIDYNKMHTTIASSSGANDTTNASTTVTAVAVATAAGTVAPVTSQQQQQQQQDNGGMYMNNAILPSRKRRMEWMSPQEEDTDGTETKIANIDKERDARRKAFFTRGKSSIAVEDITVPSVTEMCETYGFGGDTMDKDYVRKRLKCFNSTSNGNDGNNLDTNITCNSTSNNNELGSMRWADDLDLDLSNELSSNGYISDSLLNFPVFKQELPSPPQKPPQPQQQQHSQSAHQQQQHQLHQQQQQQSLHQQASSSQDHSAQHHAPSSLQQSLGPTNSGNAANSHQQQQVVQYHQQQQGQSSMNGAGQSLMNATDHHGTPIGAGLSNLPSFLQSNRLENDPTGGGGILQMQQDGALPVARGDKTHDDHNRFQYVLAAATSIATKNNEESLTYLNQGQSYEIKLKKLGDLSPFRGKILKSIIKICFHERRLQYMEREQMQLWQASRPGERILDVDIPLSYGLMQIQPTRSNLLNTIEVFWDPMKEVGVYVKVNCISTEFTPKKHGGEKGVPFRIQVETYIDTNGLHNGTGNGVAGGVGGVDDKDGIRPLHAAACQIKVFKLKGADRKHKQDREKILKRPVAEQEKYQRSCDCTILTDITTDSVITPLGGNFSPDHIKRNVSPLLTGPTSPGQLNKFENIMSSVLCNGGNVVSPGANPTTTTSTSAAAAMVVVAAAAAAAGVQSNPIGISNVSSTNGLCKASPLGDQPIGGVLSPQQPSELDDYVPTITKETSPGTLAQWLAVHRLSAYAKTFAQFSGSDLLRMSKEDLCKICGLADGIRMFNILHSKAITPRLTIYVSFQTNIYHAIYLHSNTIPELVQNLSKIPGFLEAINALNTPNSTTSEAGLWSGSFGVRAASGSGKLPGNNGTNTGVPISVPSPSSPISSSSGIAKLQLLIKGPNGIQVLLTEDVLHNIKDETLFQLELKPNGNILMKAVHSVTGTAADCSIDDDVN</sequence>
<dbReference type="GO" id="GO:0000978">
    <property type="term" value="F:RNA polymerase II cis-regulatory region sequence-specific DNA binding"/>
    <property type="evidence" value="ECO:0007669"/>
    <property type="project" value="TreeGrafter"/>
</dbReference>
<proteinExistence type="inferred from homology"/>
<evidence type="ECO:0000256" key="3">
    <source>
        <dbReference type="SAM" id="MobiDB-lite"/>
    </source>
</evidence>
<accession>A0A182WL00</accession>
<feature type="region of interest" description="Disordered" evidence="3">
    <location>
        <begin position="369"/>
        <end position="486"/>
    </location>
</feature>
<name>A0A182WL00_9DIPT</name>
<organism evidence="5 6">
    <name type="scientific">Anopheles minimus</name>
    <dbReference type="NCBI Taxonomy" id="112268"/>
    <lineage>
        <taxon>Eukaryota</taxon>
        <taxon>Metazoa</taxon>
        <taxon>Ecdysozoa</taxon>
        <taxon>Arthropoda</taxon>
        <taxon>Hexapoda</taxon>
        <taxon>Insecta</taxon>
        <taxon>Pterygota</taxon>
        <taxon>Neoptera</taxon>
        <taxon>Endopterygota</taxon>
        <taxon>Diptera</taxon>
        <taxon>Nematocera</taxon>
        <taxon>Culicoidea</taxon>
        <taxon>Culicidae</taxon>
        <taxon>Anophelinae</taxon>
        <taxon>Anopheles</taxon>
    </lineage>
</organism>